<dbReference type="RefSeq" id="XP_033584538.1">
    <property type="nucleotide sequence ID" value="XM_033713146.1"/>
</dbReference>
<dbReference type="EMBL" id="MU003692">
    <property type="protein sequence ID" value="KAF2817574.1"/>
    <property type="molecule type" value="Genomic_DNA"/>
</dbReference>
<dbReference type="AlphaFoldDB" id="A0A6A6ZB91"/>
<evidence type="ECO:0000313" key="2">
    <source>
        <dbReference type="Proteomes" id="UP000504636"/>
    </source>
</evidence>
<evidence type="ECO:0000313" key="1">
    <source>
        <dbReference type="EMBL" id="KAF2817574.1"/>
    </source>
</evidence>
<keyword evidence="2" id="KW-1185">Reference proteome</keyword>
<reference evidence="3" key="3">
    <citation type="submission" date="2025-04" db="UniProtKB">
        <authorList>
            <consortium name="RefSeq"/>
        </authorList>
    </citation>
    <scope>IDENTIFICATION</scope>
    <source>
        <strain evidence="3">CBS 304.34</strain>
    </source>
</reference>
<reference evidence="1 3" key="1">
    <citation type="journal article" date="2020" name="Stud. Mycol.">
        <title>101 Dothideomycetes genomes: a test case for predicting lifestyles and emergence of pathogens.</title>
        <authorList>
            <person name="Haridas S."/>
            <person name="Albert R."/>
            <person name="Binder M."/>
            <person name="Bloem J."/>
            <person name="Labutti K."/>
            <person name="Salamov A."/>
            <person name="Andreopoulos B."/>
            <person name="Baker S."/>
            <person name="Barry K."/>
            <person name="Bills G."/>
            <person name="Bluhm B."/>
            <person name="Cannon C."/>
            <person name="Castanera R."/>
            <person name="Culley D."/>
            <person name="Daum C."/>
            <person name="Ezra D."/>
            <person name="Gonzalez J."/>
            <person name="Henrissat B."/>
            <person name="Kuo A."/>
            <person name="Liang C."/>
            <person name="Lipzen A."/>
            <person name="Lutzoni F."/>
            <person name="Magnuson J."/>
            <person name="Mondo S."/>
            <person name="Nolan M."/>
            <person name="Ohm R."/>
            <person name="Pangilinan J."/>
            <person name="Park H.-J."/>
            <person name="Ramirez L."/>
            <person name="Alfaro M."/>
            <person name="Sun H."/>
            <person name="Tritt A."/>
            <person name="Yoshinaga Y."/>
            <person name="Zwiers L.-H."/>
            <person name="Turgeon B."/>
            <person name="Goodwin S."/>
            <person name="Spatafora J."/>
            <person name="Crous P."/>
            <person name="Grigoriev I."/>
        </authorList>
    </citation>
    <scope>NUCLEOTIDE SEQUENCE</scope>
    <source>
        <strain evidence="1 3">CBS 304.34</strain>
    </source>
</reference>
<protein>
    <submittedName>
        <fullName evidence="1 3">Uncharacterized protein</fullName>
    </submittedName>
</protein>
<evidence type="ECO:0000313" key="3">
    <source>
        <dbReference type="RefSeq" id="XP_033584538.1"/>
    </source>
</evidence>
<dbReference type="OrthoDB" id="3924126at2759"/>
<accession>A0A6A6ZB91</accession>
<name>A0A6A6ZB91_9PEZI</name>
<gene>
    <name evidence="1 3" type="ORF">BDZ99DRAFT_19130</name>
</gene>
<proteinExistence type="predicted"/>
<dbReference type="GeneID" id="54454039"/>
<reference evidence="3" key="2">
    <citation type="submission" date="2020-04" db="EMBL/GenBank/DDBJ databases">
        <authorList>
            <consortium name="NCBI Genome Project"/>
        </authorList>
    </citation>
    <scope>NUCLEOTIDE SEQUENCE</scope>
    <source>
        <strain evidence="3">CBS 304.34</strain>
    </source>
</reference>
<organism evidence="1">
    <name type="scientific">Mytilinidion resinicola</name>
    <dbReference type="NCBI Taxonomy" id="574789"/>
    <lineage>
        <taxon>Eukaryota</taxon>
        <taxon>Fungi</taxon>
        <taxon>Dikarya</taxon>
        <taxon>Ascomycota</taxon>
        <taxon>Pezizomycotina</taxon>
        <taxon>Dothideomycetes</taxon>
        <taxon>Pleosporomycetidae</taxon>
        <taxon>Mytilinidiales</taxon>
        <taxon>Mytilinidiaceae</taxon>
        <taxon>Mytilinidion</taxon>
    </lineage>
</organism>
<dbReference type="Proteomes" id="UP000504636">
    <property type="component" value="Unplaced"/>
</dbReference>
<sequence>MRREDAMASPLIGRLSRPVRFLIRTRPVQLEKIHPSVDKADTELLEQFWTQISGRTDTTEICHLITKISDRKGSDRVDIVFDYGVPLDADGPNVMAFDVKCSDSRLIVKRLASPAISPKVNETVKWWREINLEHNISFPSRTDVRRKGRA</sequence>